<accession>L5JTU3</accession>
<dbReference type="EMBL" id="KB031118">
    <property type="protein sequence ID" value="ELK02879.1"/>
    <property type="molecule type" value="Genomic_DNA"/>
</dbReference>
<proteinExistence type="predicted"/>
<reference evidence="3" key="1">
    <citation type="journal article" date="2013" name="Science">
        <title>Comparative analysis of bat genomes provides insight into the evolution of flight and immunity.</title>
        <authorList>
            <person name="Zhang G."/>
            <person name="Cowled C."/>
            <person name="Shi Z."/>
            <person name="Huang Z."/>
            <person name="Bishop-Lilly K.A."/>
            <person name="Fang X."/>
            <person name="Wynne J.W."/>
            <person name="Xiong Z."/>
            <person name="Baker M.L."/>
            <person name="Zhao W."/>
            <person name="Tachedjian M."/>
            <person name="Zhu Y."/>
            <person name="Zhou P."/>
            <person name="Jiang X."/>
            <person name="Ng J."/>
            <person name="Yang L."/>
            <person name="Wu L."/>
            <person name="Xiao J."/>
            <person name="Feng Y."/>
            <person name="Chen Y."/>
            <person name="Sun X."/>
            <person name="Zhang Y."/>
            <person name="Marsh G.A."/>
            <person name="Crameri G."/>
            <person name="Broder C.C."/>
            <person name="Frey K.G."/>
            <person name="Wang L.F."/>
            <person name="Wang J."/>
        </authorList>
    </citation>
    <scope>NUCLEOTIDE SEQUENCE [LARGE SCALE GENOMIC DNA]</scope>
</reference>
<dbReference type="Proteomes" id="UP000010552">
    <property type="component" value="Unassembled WGS sequence"/>
</dbReference>
<dbReference type="InParanoid" id="L5JTU3"/>
<gene>
    <name evidence="2" type="ORF">PAL_GLEAN10003181</name>
</gene>
<feature type="region of interest" description="Disordered" evidence="1">
    <location>
        <begin position="1"/>
        <end position="46"/>
    </location>
</feature>
<keyword evidence="3" id="KW-1185">Reference proteome</keyword>
<dbReference type="AlphaFoldDB" id="L5JTU3"/>
<sequence length="164" mass="17146">MGPLHRAPTPSLIGGGWQEREYTGSGTPSHNVRGQGHLTTRGSPNSSWPCPGLAGLVVDTREQEELLAILGGVFPPMGVGASPPLHPSGALGDTPPWSRHPESTGFVLRCLLPHGKHYLAAYLHFPMMKPAVKMPHAAVGGGGRAGGGCASPHLSFLLKYYATS</sequence>
<evidence type="ECO:0000313" key="3">
    <source>
        <dbReference type="Proteomes" id="UP000010552"/>
    </source>
</evidence>
<organism evidence="2 3">
    <name type="scientific">Pteropus alecto</name>
    <name type="common">Black flying fox</name>
    <dbReference type="NCBI Taxonomy" id="9402"/>
    <lineage>
        <taxon>Eukaryota</taxon>
        <taxon>Metazoa</taxon>
        <taxon>Chordata</taxon>
        <taxon>Craniata</taxon>
        <taxon>Vertebrata</taxon>
        <taxon>Euteleostomi</taxon>
        <taxon>Mammalia</taxon>
        <taxon>Eutheria</taxon>
        <taxon>Laurasiatheria</taxon>
        <taxon>Chiroptera</taxon>
        <taxon>Yinpterochiroptera</taxon>
        <taxon>Pteropodoidea</taxon>
        <taxon>Pteropodidae</taxon>
        <taxon>Pteropodinae</taxon>
        <taxon>Pteropus</taxon>
    </lineage>
</organism>
<evidence type="ECO:0000313" key="2">
    <source>
        <dbReference type="EMBL" id="ELK02879.1"/>
    </source>
</evidence>
<protein>
    <submittedName>
        <fullName evidence="2">Uncharacterized protein</fullName>
    </submittedName>
</protein>
<evidence type="ECO:0000256" key="1">
    <source>
        <dbReference type="SAM" id="MobiDB-lite"/>
    </source>
</evidence>
<feature type="compositionally biased region" description="Polar residues" evidence="1">
    <location>
        <begin position="24"/>
        <end position="46"/>
    </location>
</feature>
<name>L5JTU3_PTEAL</name>